<dbReference type="GO" id="GO:0032039">
    <property type="term" value="C:integrator complex"/>
    <property type="evidence" value="ECO:0007669"/>
    <property type="project" value="InterPro"/>
</dbReference>
<evidence type="ECO:0000256" key="3">
    <source>
        <dbReference type="ARBA" id="ARBA00006861"/>
    </source>
</evidence>
<dbReference type="InterPro" id="IPR036866">
    <property type="entry name" value="RibonucZ/Hydroxyglut_hydro"/>
</dbReference>
<evidence type="ECO:0000256" key="6">
    <source>
        <dbReference type="SAM" id="Phobius"/>
    </source>
</evidence>
<keyword evidence="6" id="KW-0472">Membrane</keyword>
<evidence type="ECO:0000259" key="7">
    <source>
        <dbReference type="SMART" id="SM01027"/>
    </source>
</evidence>
<dbReference type="GO" id="GO:0034472">
    <property type="term" value="P:snRNA 3'-end processing"/>
    <property type="evidence" value="ECO:0007669"/>
    <property type="project" value="TreeGrafter"/>
</dbReference>
<evidence type="ECO:0000256" key="2">
    <source>
        <dbReference type="ARBA" id="ARBA00004496"/>
    </source>
</evidence>
<dbReference type="EMBL" id="OD002472">
    <property type="protein sequence ID" value="CAD7405329.1"/>
    <property type="molecule type" value="Genomic_DNA"/>
</dbReference>
<evidence type="ECO:0000256" key="5">
    <source>
        <dbReference type="ARBA" id="ARBA00023242"/>
    </source>
</evidence>
<keyword evidence="4" id="KW-0963">Cytoplasm</keyword>
<dbReference type="Pfam" id="PF16661">
    <property type="entry name" value="Lactamase_B_6"/>
    <property type="match status" value="1"/>
</dbReference>
<dbReference type="InterPro" id="IPR001279">
    <property type="entry name" value="Metallo-B-lactamas"/>
</dbReference>
<gene>
    <name evidence="8" type="ORF">TPSB3V08_LOCUS4922</name>
</gene>
<comment type="subcellular location">
    <subcellularLocation>
        <location evidence="2">Cytoplasm</location>
    </subcellularLocation>
    <subcellularLocation>
        <location evidence="1">Nucleus</location>
    </subcellularLocation>
</comment>
<keyword evidence="5" id="KW-0539">Nucleus</keyword>
<dbReference type="SUPFAM" id="SSF56281">
    <property type="entry name" value="Metallo-hydrolase/oxidoreductase"/>
    <property type="match status" value="1"/>
</dbReference>
<reference evidence="8" key="1">
    <citation type="submission" date="2020-11" db="EMBL/GenBank/DDBJ databases">
        <authorList>
            <person name="Tran Van P."/>
        </authorList>
    </citation>
    <scope>NUCLEOTIDE SEQUENCE</scope>
</reference>
<evidence type="ECO:0000256" key="1">
    <source>
        <dbReference type="ARBA" id="ARBA00004123"/>
    </source>
</evidence>
<protein>
    <recommendedName>
        <fullName evidence="7">Beta-Casp domain-containing protein</fullName>
    </recommendedName>
</protein>
<comment type="similarity">
    <text evidence="3">Belongs to the metallo-beta-lactamase superfamily. RNA-metabolizing metallo-beta-lactamase-like family. INTS9 subfamily.</text>
</comment>
<dbReference type="Pfam" id="PF21382">
    <property type="entry name" value="IntS9_C"/>
    <property type="match status" value="1"/>
</dbReference>
<dbReference type="PANTHER" id="PTHR46094">
    <property type="entry name" value="INTEGRATOR COMPLEX SUBUNIT 9"/>
    <property type="match status" value="1"/>
</dbReference>
<dbReference type="InterPro" id="IPR027074">
    <property type="entry name" value="Integrator_9su"/>
</dbReference>
<keyword evidence="6" id="KW-0812">Transmembrane</keyword>
<accession>A0A7R9D1G6</accession>
<dbReference type="SMART" id="SM01027">
    <property type="entry name" value="Beta-Casp"/>
    <property type="match status" value="1"/>
</dbReference>
<feature type="domain" description="Beta-Casp" evidence="7">
    <location>
        <begin position="397"/>
        <end position="532"/>
    </location>
</feature>
<evidence type="ECO:0000313" key="8">
    <source>
        <dbReference type="EMBL" id="CAD7405329.1"/>
    </source>
</evidence>
<keyword evidence="6" id="KW-1133">Transmembrane helix</keyword>
<dbReference type="Gene3D" id="3.60.15.10">
    <property type="entry name" value="Ribonuclease Z/Hydroxyacylglutathione hydrolase-like"/>
    <property type="match status" value="1"/>
</dbReference>
<evidence type="ECO:0000256" key="4">
    <source>
        <dbReference type="ARBA" id="ARBA00022490"/>
    </source>
</evidence>
<organism evidence="8">
    <name type="scientific">Timema poppense</name>
    <name type="common">Walking stick</name>
    <dbReference type="NCBI Taxonomy" id="170557"/>
    <lineage>
        <taxon>Eukaryota</taxon>
        <taxon>Metazoa</taxon>
        <taxon>Ecdysozoa</taxon>
        <taxon>Arthropoda</taxon>
        <taxon>Hexapoda</taxon>
        <taxon>Insecta</taxon>
        <taxon>Pterygota</taxon>
        <taxon>Neoptera</taxon>
        <taxon>Polyneoptera</taxon>
        <taxon>Phasmatodea</taxon>
        <taxon>Timematodea</taxon>
        <taxon>Timematoidea</taxon>
        <taxon>Timematidae</taxon>
        <taxon>Timema</taxon>
    </lineage>
</organism>
<dbReference type="InterPro" id="IPR048660">
    <property type="entry name" value="IntS9-like_C"/>
</dbReference>
<dbReference type="Gene3D" id="3.40.50.10890">
    <property type="match status" value="1"/>
</dbReference>
<dbReference type="GO" id="GO:0005737">
    <property type="term" value="C:cytoplasm"/>
    <property type="evidence" value="ECO:0007669"/>
    <property type="project" value="UniProtKB-SubCell"/>
</dbReference>
<name>A0A7R9D1G6_TIMPO</name>
<dbReference type="InterPro" id="IPR022712">
    <property type="entry name" value="Beta_Casp"/>
</dbReference>
<proteinExistence type="inferred from homology"/>
<sequence>MTACINSTVSLLHKADWSRGTCFSEGKDENKKHKVRQSSKSRMASMNRRDATLGYLLIVARVCFMWSVVCFFEVLSQVDDIGSTPLSLFPVMGLPGYCLSGDPNKPCSILQFKGITFMLDCGLTAQTVLNFLPMPLVPSTRLDSLPGWMPRDFSDSQLERELKECCGRVFVDSTPEFQPPQSRIIDFSSVDVILISNYLCMLALPFVTEETGFKGMVYATEPTMQIGRMFLEELVENIEQTPRASFASRWKEFLHILPQPLSNCHRPRTWKHIYNLTAVKKSLSHIRMVGYNQKLDVYGALTVMAVSSGYCLGSSNWVIDSGYEKIAYVSGSSTLTTHPRPMDQPALKNADVLILTGLTQTPTANPDSMLGELCMTVANTLRLGGNVLLPCYPSGVVYDLFECLSSHLDNSGMSTIPMFFISPVADNSLAYSNIFAEWELYCVFHTPSRLSTAKQNKVYLPEEPFPHAFLSRTGRLKHFKHIYSDGFSTDYRQPCVVFCSHPSLRFGDVILFMEMWGSSPLNTVIITEPDFIHVEALAPFQPLQMKVVHCPIDTSLNFTQANKLIRDLKPGTLVLPESYLHPPIIDPARSDLVIDTDRPTIPYKRDEVHSLPLKRKLTPAGISTSLTEKLSPIEVRAGLSLATVTGELKVADNKYSIQALPSITGKKRLRSADDLLRIKPENYTWGSLNVDDFIQKISLEGITDAKVEQSSAGYIIHMPKEDVLIQVEDSSTHIICEGDQKLRLRLRDILLQCLNKF</sequence>
<dbReference type="PANTHER" id="PTHR46094:SF1">
    <property type="entry name" value="INTEGRATOR COMPLEX SUBUNIT 9"/>
    <property type="match status" value="1"/>
</dbReference>
<feature type="transmembrane region" description="Helical" evidence="6">
    <location>
        <begin position="52"/>
        <end position="75"/>
    </location>
</feature>
<dbReference type="AlphaFoldDB" id="A0A7R9D1G6"/>